<evidence type="ECO:0000256" key="3">
    <source>
        <dbReference type="ARBA" id="ARBA00022475"/>
    </source>
</evidence>
<evidence type="ECO:0000256" key="5">
    <source>
        <dbReference type="ARBA" id="ARBA00022989"/>
    </source>
</evidence>
<evidence type="ECO:0000259" key="9">
    <source>
        <dbReference type="Pfam" id="PF06750"/>
    </source>
</evidence>
<keyword evidence="3" id="KW-1003">Cell membrane</keyword>
<keyword evidence="6 7" id="KW-0472">Membrane</keyword>
<evidence type="ECO:0000256" key="1">
    <source>
        <dbReference type="ARBA" id="ARBA00004651"/>
    </source>
</evidence>
<feature type="transmembrane region" description="Helical" evidence="7">
    <location>
        <begin position="221"/>
        <end position="245"/>
    </location>
</feature>
<dbReference type="InterPro" id="IPR010627">
    <property type="entry name" value="Prepilin_pept_A24_N"/>
</dbReference>
<feature type="transmembrane region" description="Helical" evidence="7">
    <location>
        <begin position="146"/>
        <end position="166"/>
    </location>
</feature>
<organism evidence="10 11">
    <name type="scientific">Clostridium gallinarum</name>
    <dbReference type="NCBI Taxonomy" id="2762246"/>
    <lineage>
        <taxon>Bacteria</taxon>
        <taxon>Bacillati</taxon>
        <taxon>Bacillota</taxon>
        <taxon>Clostridia</taxon>
        <taxon>Eubacteriales</taxon>
        <taxon>Clostridiaceae</taxon>
        <taxon>Clostridium</taxon>
    </lineage>
</organism>
<feature type="transmembrane region" description="Helical" evidence="7">
    <location>
        <begin position="94"/>
        <end position="112"/>
    </location>
</feature>
<comment type="similarity">
    <text evidence="2">Belongs to the peptidase A24 family.</text>
</comment>
<gene>
    <name evidence="10" type="ORF">H9660_12690</name>
</gene>
<dbReference type="InterPro" id="IPR050882">
    <property type="entry name" value="Prepilin_peptidase/N-MTase"/>
</dbReference>
<dbReference type="Proteomes" id="UP000640335">
    <property type="component" value="Unassembled WGS sequence"/>
</dbReference>
<comment type="caution">
    <text evidence="10">The sequence shown here is derived from an EMBL/GenBank/DDBJ whole genome shotgun (WGS) entry which is preliminary data.</text>
</comment>
<dbReference type="RefSeq" id="WP_191750754.1">
    <property type="nucleotide sequence ID" value="NZ_JACSQZ010000054.1"/>
</dbReference>
<keyword evidence="4 7" id="KW-0812">Transmembrane</keyword>
<sequence>MYLLVLIIGLCIGSFLNVCIYRIPREESIAYPSSHCTSCGYELKFYDLIPVLSYIFLSGRCRKCKEKVSIIYPLIEILNGLIYLILFIKFGLTFYFIFYSILSSLLIVISIIDIKTKEVYSSTTILGLVIAILYILSGAYFGKISIINSLLGGLIGYGIIYLIILLTHGMGEGDADIAGVCGLFLGLKGSLVSLFLAIIIGGIVASIILIFKIKDGKYEMAFGPCIALGCIISCLYGELLINLYLNMF</sequence>
<dbReference type="Pfam" id="PF01478">
    <property type="entry name" value="Peptidase_A24"/>
    <property type="match status" value="1"/>
</dbReference>
<evidence type="ECO:0000256" key="4">
    <source>
        <dbReference type="ARBA" id="ARBA00022692"/>
    </source>
</evidence>
<dbReference type="EMBL" id="JACSQZ010000054">
    <property type="protein sequence ID" value="MBD7916004.1"/>
    <property type="molecule type" value="Genomic_DNA"/>
</dbReference>
<accession>A0ABR8Q6I2</accession>
<feature type="transmembrane region" description="Helical" evidence="7">
    <location>
        <begin position="119"/>
        <end position="140"/>
    </location>
</feature>
<dbReference type="PANTHER" id="PTHR30487:SF0">
    <property type="entry name" value="PREPILIN LEADER PEPTIDASE_N-METHYLTRANSFERASE-RELATED"/>
    <property type="match status" value="1"/>
</dbReference>
<feature type="domain" description="Prepilin peptidase A24 N-terminal" evidence="9">
    <location>
        <begin position="7"/>
        <end position="90"/>
    </location>
</feature>
<evidence type="ECO:0000313" key="10">
    <source>
        <dbReference type="EMBL" id="MBD7916004.1"/>
    </source>
</evidence>
<evidence type="ECO:0000256" key="7">
    <source>
        <dbReference type="SAM" id="Phobius"/>
    </source>
</evidence>
<dbReference type="Gene3D" id="1.20.120.1220">
    <property type="match status" value="1"/>
</dbReference>
<keyword evidence="5 7" id="KW-1133">Transmembrane helix</keyword>
<evidence type="ECO:0000259" key="8">
    <source>
        <dbReference type="Pfam" id="PF01478"/>
    </source>
</evidence>
<dbReference type="InterPro" id="IPR000045">
    <property type="entry name" value="Prepilin_IV_endopep_pep"/>
</dbReference>
<dbReference type="Pfam" id="PF06750">
    <property type="entry name" value="A24_N_bact"/>
    <property type="match status" value="1"/>
</dbReference>
<proteinExistence type="inferred from homology"/>
<name>A0ABR8Q6I2_9CLOT</name>
<dbReference type="PANTHER" id="PTHR30487">
    <property type="entry name" value="TYPE 4 PREPILIN-LIKE PROTEINS LEADER PEPTIDE-PROCESSING ENZYME"/>
    <property type="match status" value="1"/>
</dbReference>
<reference evidence="10 11" key="1">
    <citation type="submission" date="2020-08" db="EMBL/GenBank/DDBJ databases">
        <title>A Genomic Blueprint of the Chicken Gut Microbiome.</title>
        <authorList>
            <person name="Gilroy R."/>
            <person name="Ravi A."/>
            <person name="Getino M."/>
            <person name="Pursley I."/>
            <person name="Horton D.L."/>
            <person name="Alikhan N.-F."/>
            <person name="Baker D."/>
            <person name="Gharbi K."/>
            <person name="Hall N."/>
            <person name="Watson M."/>
            <person name="Adriaenssens E.M."/>
            <person name="Foster-Nyarko E."/>
            <person name="Jarju S."/>
            <person name="Secka A."/>
            <person name="Antonio M."/>
            <person name="Oren A."/>
            <person name="Chaudhuri R."/>
            <person name="La Ragione R.M."/>
            <person name="Hildebrand F."/>
            <person name="Pallen M.J."/>
        </authorList>
    </citation>
    <scope>NUCLEOTIDE SEQUENCE [LARGE SCALE GENOMIC DNA]</scope>
    <source>
        <strain evidence="10 11">Sa3CUN1</strain>
    </source>
</reference>
<evidence type="ECO:0000256" key="6">
    <source>
        <dbReference type="ARBA" id="ARBA00023136"/>
    </source>
</evidence>
<feature type="domain" description="Prepilin type IV endopeptidase peptidase" evidence="8">
    <location>
        <begin position="101"/>
        <end position="205"/>
    </location>
</feature>
<evidence type="ECO:0000256" key="2">
    <source>
        <dbReference type="ARBA" id="ARBA00005801"/>
    </source>
</evidence>
<feature type="transmembrane region" description="Helical" evidence="7">
    <location>
        <begin position="70"/>
        <end position="88"/>
    </location>
</feature>
<protein>
    <submittedName>
        <fullName evidence="10">Prepilin peptidase</fullName>
    </submittedName>
</protein>
<evidence type="ECO:0000313" key="11">
    <source>
        <dbReference type="Proteomes" id="UP000640335"/>
    </source>
</evidence>
<keyword evidence="11" id="KW-1185">Reference proteome</keyword>
<feature type="transmembrane region" description="Helical" evidence="7">
    <location>
        <begin position="6"/>
        <end position="23"/>
    </location>
</feature>
<comment type="subcellular location">
    <subcellularLocation>
        <location evidence="1">Cell membrane</location>
        <topology evidence="1">Multi-pass membrane protein</topology>
    </subcellularLocation>
</comment>
<feature type="transmembrane region" description="Helical" evidence="7">
    <location>
        <begin position="178"/>
        <end position="209"/>
    </location>
</feature>